<keyword evidence="2" id="KW-0812">Transmembrane</keyword>
<keyword evidence="2" id="KW-1133">Transmembrane helix</keyword>
<accession>A0A8H3IE04</accession>
<proteinExistence type="predicted"/>
<dbReference type="OrthoDB" id="5426355at2759"/>
<evidence type="ECO:0000256" key="2">
    <source>
        <dbReference type="SAM" id="Phobius"/>
    </source>
</evidence>
<keyword evidence="2" id="KW-0472">Membrane</keyword>
<feature type="region of interest" description="Disordered" evidence="1">
    <location>
        <begin position="198"/>
        <end position="264"/>
    </location>
</feature>
<keyword evidence="3" id="KW-0732">Signal</keyword>
<feature type="chain" id="PRO_5034929887" description="Integral membrane protein" evidence="3">
    <location>
        <begin position="23"/>
        <end position="264"/>
    </location>
</feature>
<feature type="transmembrane region" description="Helical" evidence="2">
    <location>
        <begin position="167"/>
        <end position="188"/>
    </location>
</feature>
<dbReference type="EMBL" id="CAJPDS010000008">
    <property type="protein sequence ID" value="CAF9910164.1"/>
    <property type="molecule type" value="Genomic_DNA"/>
</dbReference>
<organism evidence="4 5">
    <name type="scientific">Heterodermia speciosa</name>
    <dbReference type="NCBI Taxonomy" id="116794"/>
    <lineage>
        <taxon>Eukaryota</taxon>
        <taxon>Fungi</taxon>
        <taxon>Dikarya</taxon>
        <taxon>Ascomycota</taxon>
        <taxon>Pezizomycotina</taxon>
        <taxon>Lecanoromycetes</taxon>
        <taxon>OSLEUM clade</taxon>
        <taxon>Lecanoromycetidae</taxon>
        <taxon>Caliciales</taxon>
        <taxon>Physciaceae</taxon>
        <taxon>Heterodermia</taxon>
    </lineage>
</organism>
<sequence length="264" mass="27750">MPSFLIPTLAALGLGALRTTLAQQPVTLIATSLPACAQSCPTLLQAQSACVPPPNGAAAVSNSATYNSCFCHSNYLVALNGQSAQSVCPTCSAGDTTSLQSWYQAFCTSGGAVAGNGPTTTSTSSSSTSTKTAATATGTGAKSNGGVTQDTNPADQNKSWISTHSRWVVMLVVLFVGLLLFAFIVWYLHRRYQRKQELGDHSRAPGVQPDMNTWGPGQSVHEFRAPGEVAAVTAQKDKGKEKAVAQEQGSESKRSSRRLKKPWV</sequence>
<comment type="caution">
    <text evidence="4">The sequence shown here is derived from an EMBL/GenBank/DDBJ whole genome shotgun (WGS) entry which is preliminary data.</text>
</comment>
<protein>
    <recommendedName>
        <fullName evidence="6">Integral membrane protein</fullName>
    </recommendedName>
</protein>
<name>A0A8H3IE04_9LECA</name>
<keyword evidence="5" id="KW-1185">Reference proteome</keyword>
<evidence type="ECO:0008006" key="6">
    <source>
        <dbReference type="Google" id="ProtNLM"/>
    </source>
</evidence>
<evidence type="ECO:0000313" key="5">
    <source>
        <dbReference type="Proteomes" id="UP000664521"/>
    </source>
</evidence>
<feature type="signal peptide" evidence="3">
    <location>
        <begin position="1"/>
        <end position="22"/>
    </location>
</feature>
<feature type="compositionally biased region" description="Low complexity" evidence="1">
    <location>
        <begin position="119"/>
        <end position="142"/>
    </location>
</feature>
<evidence type="ECO:0000313" key="4">
    <source>
        <dbReference type="EMBL" id="CAF9910164.1"/>
    </source>
</evidence>
<evidence type="ECO:0000256" key="1">
    <source>
        <dbReference type="SAM" id="MobiDB-lite"/>
    </source>
</evidence>
<feature type="region of interest" description="Disordered" evidence="1">
    <location>
        <begin position="117"/>
        <end position="153"/>
    </location>
</feature>
<feature type="compositionally biased region" description="Basic residues" evidence="1">
    <location>
        <begin position="255"/>
        <end position="264"/>
    </location>
</feature>
<reference evidence="4" key="1">
    <citation type="submission" date="2021-03" db="EMBL/GenBank/DDBJ databases">
        <authorList>
            <person name="Tagirdzhanova G."/>
        </authorList>
    </citation>
    <scope>NUCLEOTIDE SEQUENCE</scope>
</reference>
<dbReference type="Proteomes" id="UP000664521">
    <property type="component" value="Unassembled WGS sequence"/>
</dbReference>
<feature type="compositionally biased region" description="Basic and acidic residues" evidence="1">
    <location>
        <begin position="235"/>
        <end position="254"/>
    </location>
</feature>
<evidence type="ECO:0000256" key="3">
    <source>
        <dbReference type="SAM" id="SignalP"/>
    </source>
</evidence>
<gene>
    <name evidence="4" type="ORF">HETSPECPRED_009632</name>
</gene>
<dbReference type="AlphaFoldDB" id="A0A8H3IE04"/>